<evidence type="ECO:0000256" key="3">
    <source>
        <dbReference type="PROSITE-ProRule" id="PRU00023"/>
    </source>
</evidence>
<proteinExistence type="predicted"/>
<accession>A0A397A9L5</accession>
<evidence type="ECO:0000256" key="4">
    <source>
        <dbReference type="SAM" id="MobiDB-lite"/>
    </source>
</evidence>
<keyword evidence="1" id="KW-0677">Repeat</keyword>
<keyword evidence="2 3" id="KW-0040">ANK repeat</keyword>
<dbReference type="Proteomes" id="UP000266196">
    <property type="component" value="Unassembled WGS sequence"/>
</dbReference>
<dbReference type="InterPro" id="IPR036770">
    <property type="entry name" value="Ankyrin_rpt-contain_sf"/>
</dbReference>
<feature type="domain" description="Dynein heavy chain coiled coil stalk" evidence="5">
    <location>
        <begin position="388"/>
        <end position="512"/>
    </location>
</feature>
<dbReference type="EMBL" id="QUTE01014692">
    <property type="protein sequence ID" value="RHZ01747.1"/>
    <property type="molecule type" value="Genomic_DNA"/>
</dbReference>
<dbReference type="Gene3D" id="1.25.40.20">
    <property type="entry name" value="Ankyrin repeat-containing domain"/>
    <property type="match status" value="1"/>
</dbReference>
<feature type="compositionally biased region" description="Low complexity" evidence="4">
    <location>
        <begin position="617"/>
        <end position="630"/>
    </location>
</feature>
<evidence type="ECO:0000313" key="9">
    <source>
        <dbReference type="Proteomes" id="UP000266239"/>
    </source>
</evidence>
<evidence type="ECO:0000256" key="1">
    <source>
        <dbReference type="ARBA" id="ARBA00022737"/>
    </source>
</evidence>
<feature type="repeat" description="ANK" evidence="3">
    <location>
        <begin position="274"/>
        <end position="306"/>
    </location>
</feature>
<dbReference type="InterPro" id="IPR002110">
    <property type="entry name" value="Ankyrin_rpt"/>
</dbReference>
<feature type="region of interest" description="Disordered" evidence="4">
    <location>
        <begin position="353"/>
        <end position="377"/>
    </location>
</feature>
<dbReference type="AlphaFoldDB" id="A0A397A9L5"/>
<comment type="caution">
    <text evidence="6">The sequence shown here is derived from an EMBL/GenBank/DDBJ whole genome shotgun (WGS) entry which is preliminary data.</text>
</comment>
<evidence type="ECO:0000256" key="2">
    <source>
        <dbReference type="ARBA" id="ARBA00023043"/>
    </source>
</evidence>
<feature type="repeat" description="ANK" evidence="3">
    <location>
        <begin position="307"/>
        <end position="339"/>
    </location>
</feature>
<dbReference type="Pfam" id="PF12777">
    <property type="entry name" value="MT"/>
    <property type="match status" value="1"/>
</dbReference>
<feature type="compositionally biased region" description="Low complexity" evidence="4">
    <location>
        <begin position="353"/>
        <end position="370"/>
    </location>
</feature>
<evidence type="ECO:0000313" key="7">
    <source>
        <dbReference type="EMBL" id="RHZ01747.1"/>
    </source>
</evidence>
<dbReference type="Pfam" id="PF12796">
    <property type="entry name" value="Ank_2"/>
    <property type="match status" value="1"/>
</dbReference>
<dbReference type="SUPFAM" id="SSF48403">
    <property type="entry name" value="Ankyrin repeat"/>
    <property type="match status" value="1"/>
</dbReference>
<dbReference type="PANTHER" id="PTHR24198">
    <property type="entry name" value="ANKYRIN REPEAT AND PROTEIN KINASE DOMAIN-CONTAINING PROTEIN"/>
    <property type="match status" value="1"/>
</dbReference>
<reference evidence="8 9" key="1">
    <citation type="submission" date="2018-08" db="EMBL/GenBank/DDBJ databases">
        <title>Aphanomyces genome sequencing and annotation.</title>
        <authorList>
            <person name="Minardi D."/>
            <person name="Oidtmann B."/>
            <person name="Van Der Giezen M."/>
            <person name="Studholme D.J."/>
        </authorList>
    </citation>
    <scope>NUCLEOTIDE SEQUENCE [LARGE SCALE GENOMIC DNA]</scope>
    <source>
        <strain evidence="7 8">197901</strain>
        <strain evidence="6 9">Yx</strain>
    </source>
</reference>
<dbReference type="Proteomes" id="UP000266239">
    <property type="component" value="Unassembled WGS sequence"/>
</dbReference>
<organism evidence="6 9">
    <name type="scientific">Aphanomyces astaci</name>
    <name type="common">Crayfish plague agent</name>
    <dbReference type="NCBI Taxonomy" id="112090"/>
    <lineage>
        <taxon>Eukaryota</taxon>
        <taxon>Sar</taxon>
        <taxon>Stramenopiles</taxon>
        <taxon>Oomycota</taxon>
        <taxon>Saprolegniomycetes</taxon>
        <taxon>Saprolegniales</taxon>
        <taxon>Verrucalvaceae</taxon>
        <taxon>Aphanomyces</taxon>
    </lineage>
</organism>
<dbReference type="PROSITE" id="PS50297">
    <property type="entry name" value="ANK_REP_REGION"/>
    <property type="match status" value="1"/>
</dbReference>
<dbReference type="PANTHER" id="PTHR24198:SF165">
    <property type="entry name" value="ANKYRIN REPEAT-CONTAINING PROTEIN-RELATED"/>
    <property type="match status" value="1"/>
</dbReference>
<dbReference type="PROSITE" id="PS50088">
    <property type="entry name" value="ANK_REPEAT"/>
    <property type="match status" value="2"/>
</dbReference>
<dbReference type="VEuPathDB" id="FungiDB:H257_01026"/>
<gene>
    <name evidence="6" type="ORF">DYB25_004613</name>
    <name evidence="7" type="ORF">DYB31_003322</name>
</gene>
<dbReference type="Gene3D" id="1.20.920.60">
    <property type="match status" value="1"/>
</dbReference>
<name>A0A397A9L5_APHAT</name>
<dbReference type="InterPro" id="IPR024743">
    <property type="entry name" value="Dynein_HC_stalk"/>
</dbReference>
<sequence length="630" mass="68068">MDVFPSLGVSCAFIVAWKDSQVTSGRFTSSATTCDVCEAVVKPDTLGKNCSFAEAVQKTAEHGSIGQATHFVSHAWKYNFCDLVAAIEIYFLSLPSQESKDNVFFWVDLFVVDQHNAPARPHSWWSTTFVDAIRTFGKVVLVFQPFLDPIPLTRAWCLWEIFAAIQSGATIDLAMPTEQWTTYRVSLREDYRAVIDNLQALDARKAEAFNPNDRAEIFHAIEQGVGFDGLNDHVRQLVAGILLVGVTRHSCQDNNLQRLTDMLDLSPNINTVSTFLTPLGVASDMNSPLVVDFLLARGADVNATMSWGHSALHVACRAGNTDIVRLLLLAGASTTLCNAAGRTALEEAKYMASNPSSGAASTTTPPTDSTGVQRAAAEETQCPEALLQAMEAAQNALNSLTKSNISELKSLSKPPENCVLVMKCVLLILGIPGPSDTTSLKEWWEVGKRKLLSNPNILEALNVGCDFPAIVVSPATTRAAIPQVLDLLADPALDPPLIRNISQAIWSFCLWARCYLIAHQLRAQQTDMTAIKTSVEGDLKEAKALQAEHIEMCLKCAEIVRLHVKTTTADDLASSVEPSQIGLNPQGSSLIPPLGSVTSAKRALDAALQPVEPSAPHPHNAAAADHTASH</sequence>
<evidence type="ECO:0000313" key="6">
    <source>
        <dbReference type="EMBL" id="RHY04503.1"/>
    </source>
</evidence>
<evidence type="ECO:0000313" key="8">
    <source>
        <dbReference type="Proteomes" id="UP000266196"/>
    </source>
</evidence>
<protein>
    <recommendedName>
        <fullName evidence="5">Dynein heavy chain coiled coil stalk domain-containing protein</fullName>
    </recommendedName>
</protein>
<dbReference type="EMBL" id="QUTA01008182">
    <property type="protein sequence ID" value="RHY04503.1"/>
    <property type="molecule type" value="Genomic_DNA"/>
</dbReference>
<dbReference type="SMART" id="SM00248">
    <property type="entry name" value="ANK"/>
    <property type="match status" value="2"/>
</dbReference>
<evidence type="ECO:0000259" key="5">
    <source>
        <dbReference type="Pfam" id="PF12777"/>
    </source>
</evidence>
<feature type="region of interest" description="Disordered" evidence="4">
    <location>
        <begin position="611"/>
        <end position="630"/>
    </location>
</feature>